<dbReference type="PANTHER" id="PTHR43752">
    <property type="entry name" value="BNR/ASP-BOX REPEAT FAMILY PROTEIN"/>
    <property type="match status" value="1"/>
</dbReference>
<proteinExistence type="predicted"/>
<reference evidence="4" key="1">
    <citation type="journal article" date="2019" name="Int. J. Syst. Evol. Microbiol.">
        <title>The Global Catalogue of Microorganisms (GCM) 10K type strain sequencing project: providing services to taxonomists for standard genome sequencing and annotation.</title>
        <authorList>
            <consortium name="The Broad Institute Genomics Platform"/>
            <consortium name="The Broad Institute Genome Sequencing Center for Infectious Disease"/>
            <person name="Wu L."/>
            <person name="Ma J."/>
        </authorList>
    </citation>
    <scope>NUCLEOTIDE SEQUENCE [LARGE SCALE GENOMIC DNA]</scope>
    <source>
        <strain evidence="4">CGMCC 1.15342</strain>
    </source>
</reference>
<comment type="caution">
    <text evidence="3">The sequence shown here is derived from an EMBL/GenBank/DDBJ whole genome shotgun (WGS) entry which is preliminary data.</text>
</comment>
<keyword evidence="1" id="KW-0732">Signal</keyword>
<feature type="signal peptide" evidence="1">
    <location>
        <begin position="1"/>
        <end position="19"/>
    </location>
</feature>
<dbReference type="InterPro" id="IPR011040">
    <property type="entry name" value="Sialidase"/>
</dbReference>
<dbReference type="Pfam" id="PF13088">
    <property type="entry name" value="BNR_2"/>
    <property type="match status" value="1"/>
</dbReference>
<sequence>MKKPLFYILLAVIALPVMSQDKKHIRPIPGKKHEVKFQKMGPEEIKTYETKLMRQVADLALIPPRINTSPLPEYDYDTQHYVMSLTMERTTKGRIWLAWIGECDCPSSYLLAATSDDNGETWSKPRLVIDGRSSSIPIQRTVIIGNFWTDPSGKLWLFFDQTMNHFDGRGGLWAIVCENPDDEHPVWSEPKRISHGAMLNKPTVLSTGEWVLPSYLLQNEGFGPFKGTFPELDPYRGVNVLVSTDQGKNWELRGIRTFSNPDWHEAMIVEKKDGKLWMMTRTRKGIMESFSGDKGFTWSEPSFTAAEIQHPSSRFFFRRLKSGRILLIKNGKELHKNEGRNYFSAWLSDDDGQTWKGGLVIDDRENVTYPDGFQAPDGTIYITYDHNRGPGEIALAKFTEDDILASRIINPQSKLKMTAVRPLTKKK</sequence>
<dbReference type="InterPro" id="IPR036278">
    <property type="entry name" value="Sialidase_sf"/>
</dbReference>
<dbReference type="Proteomes" id="UP000597338">
    <property type="component" value="Unassembled WGS sequence"/>
</dbReference>
<feature type="chain" id="PRO_5046536028" description="Sialidase domain-containing protein" evidence="1">
    <location>
        <begin position="20"/>
        <end position="427"/>
    </location>
</feature>
<feature type="domain" description="Sialidase" evidence="2">
    <location>
        <begin position="114"/>
        <end position="382"/>
    </location>
</feature>
<keyword evidence="4" id="KW-1185">Reference proteome</keyword>
<evidence type="ECO:0000259" key="2">
    <source>
        <dbReference type="Pfam" id="PF13088"/>
    </source>
</evidence>
<accession>A0ABQ1KYA4</accession>
<protein>
    <recommendedName>
        <fullName evidence="2">Sialidase domain-containing protein</fullName>
    </recommendedName>
</protein>
<dbReference type="CDD" id="cd15482">
    <property type="entry name" value="Sialidase_non-viral"/>
    <property type="match status" value="1"/>
</dbReference>
<dbReference type="EMBL" id="BMIK01000001">
    <property type="protein sequence ID" value="GGC14886.1"/>
    <property type="molecule type" value="Genomic_DNA"/>
</dbReference>
<dbReference type="RefSeq" id="WP_188746740.1">
    <property type="nucleotide sequence ID" value="NZ_BMIK01000001.1"/>
</dbReference>
<dbReference type="SUPFAM" id="SSF50939">
    <property type="entry name" value="Sialidases"/>
    <property type="match status" value="1"/>
</dbReference>
<organism evidence="3 4">
    <name type="scientific">Parapedobacter defluvii</name>
    <dbReference type="NCBI Taxonomy" id="2045106"/>
    <lineage>
        <taxon>Bacteria</taxon>
        <taxon>Pseudomonadati</taxon>
        <taxon>Bacteroidota</taxon>
        <taxon>Sphingobacteriia</taxon>
        <taxon>Sphingobacteriales</taxon>
        <taxon>Sphingobacteriaceae</taxon>
        <taxon>Parapedobacter</taxon>
    </lineage>
</organism>
<dbReference type="Gene3D" id="2.120.10.10">
    <property type="match status" value="1"/>
</dbReference>
<evidence type="ECO:0000313" key="3">
    <source>
        <dbReference type="EMBL" id="GGC14886.1"/>
    </source>
</evidence>
<dbReference type="PANTHER" id="PTHR43752:SF2">
    <property type="entry name" value="BNR_ASP-BOX REPEAT FAMILY PROTEIN"/>
    <property type="match status" value="1"/>
</dbReference>
<evidence type="ECO:0000313" key="4">
    <source>
        <dbReference type="Proteomes" id="UP000597338"/>
    </source>
</evidence>
<gene>
    <name evidence="3" type="ORF">GCM10011386_03330</name>
</gene>
<name>A0ABQ1KYA4_9SPHI</name>
<evidence type="ECO:0000256" key="1">
    <source>
        <dbReference type="SAM" id="SignalP"/>
    </source>
</evidence>